<name>A0AAV2TX09_CALDB</name>
<dbReference type="GO" id="GO:0045087">
    <property type="term" value="P:innate immune response"/>
    <property type="evidence" value="ECO:0007669"/>
    <property type="project" value="UniProtKB-KW"/>
</dbReference>
<dbReference type="Pfam" id="PF01510">
    <property type="entry name" value="Amidase_2"/>
    <property type="match status" value="1"/>
</dbReference>
<accession>A0AAV2TX09</accession>
<dbReference type="EMBL" id="CAXLJL010000856">
    <property type="protein sequence ID" value="CAL5141372.1"/>
    <property type="molecule type" value="Genomic_DNA"/>
</dbReference>
<comment type="caution">
    <text evidence="8">The sequence shown here is derived from an EMBL/GenBank/DDBJ whole genome shotgun (WGS) entry which is preliminary data.</text>
</comment>
<proteinExistence type="inferred from homology"/>
<keyword evidence="4" id="KW-0391">Immunity</keyword>
<gene>
    <name evidence="8" type="ORF">CDAUBV1_LOCUS16621</name>
</gene>
<keyword evidence="2" id="KW-0399">Innate immunity</keyword>
<keyword evidence="5" id="KW-1015">Disulfide bond</keyword>
<evidence type="ECO:0000259" key="6">
    <source>
        <dbReference type="SMART" id="SM00644"/>
    </source>
</evidence>
<dbReference type="PANTHER" id="PTHR11022">
    <property type="entry name" value="PEPTIDOGLYCAN RECOGNITION PROTEIN"/>
    <property type="match status" value="1"/>
</dbReference>
<evidence type="ECO:0000256" key="5">
    <source>
        <dbReference type="ARBA" id="ARBA00023157"/>
    </source>
</evidence>
<organism evidence="8 9">
    <name type="scientific">Calicophoron daubneyi</name>
    <name type="common">Rumen fluke</name>
    <name type="synonym">Paramphistomum daubneyi</name>
    <dbReference type="NCBI Taxonomy" id="300641"/>
    <lineage>
        <taxon>Eukaryota</taxon>
        <taxon>Metazoa</taxon>
        <taxon>Spiralia</taxon>
        <taxon>Lophotrochozoa</taxon>
        <taxon>Platyhelminthes</taxon>
        <taxon>Trematoda</taxon>
        <taxon>Digenea</taxon>
        <taxon>Plagiorchiida</taxon>
        <taxon>Pronocephalata</taxon>
        <taxon>Paramphistomoidea</taxon>
        <taxon>Paramphistomidae</taxon>
        <taxon>Calicophoron</taxon>
    </lineage>
</organism>
<evidence type="ECO:0000259" key="7">
    <source>
        <dbReference type="SMART" id="SM00701"/>
    </source>
</evidence>
<keyword evidence="3" id="KW-0732">Signal</keyword>
<dbReference type="CDD" id="cd06583">
    <property type="entry name" value="PGRP"/>
    <property type="match status" value="1"/>
</dbReference>
<dbReference type="GO" id="GO:0008270">
    <property type="term" value="F:zinc ion binding"/>
    <property type="evidence" value="ECO:0007669"/>
    <property type="project" value="InterPro"/>
</dbReference>
<dbReference type="InterPro" id="IPR036505">
    <property type="entry name" value="Amidase/PGRP_sf"/>
</dbReference>
<dbReference type="AlphaFoldDB" id="A0AAV2TX09"/>
<dbReference type="InterPro" id="IPR015510">
    <property type="entry name" value="PGRP"/>
</dbReference>
<dbReference type="FunFam" id="3.40.80.10:FF:000001">
    <property type="entry name" value="Peptidoglycan recognition protein 1"/>
    <property type="match status" value="1"/>
</dbReference>
<evidence type="ECO:0000313" key="9">
    <source>
        <dbReference type="Proteomes" id="UP001497525"/>
    </source>
</evidence>
<dbReference type="InterPro" id="IPR002502">
    <property type="entry name" value="Amidase_domain"/>
</dbReference>
<evidence type="ECO:0000256" key="4">
    <source>
        <dbReference type="ARBA" id="ARBA00022859"/>
    </source>
</evidence>
<evidence type="ECO:0000313" key="8">
    <source>
        <dbReference type="EMBL" id="CAL5141372.1"/>
    </source>
</evidence>
<feature type="domain" description="Peptidoglycan recognition protein family" evidence="7">
    <location>
        <begin position="4"/>
        <end position="146"/>
    </location>
</feature>
<sequence length="167" mass="18587">MSCVNIVKRSEWGARKPKSAYENINGAAEYVIIIHTATPTSTGEAAKERVRQIQKYHMDTRGWSDIGYSFLIGIDGTIYEGRGWGVVGAHTRGYNDKSCGIAFIGNFNNDTPSPATLKSAQILITSGVSQKYLREDYKLVGHRDLQDTQSPGNKLYSVIQEWPHYGK</sequence>
<feature type="domain" description="N-acetylmuramoyl-L-alanine amidase" evidence="6">
    <location>
        <begin position="14"/>
        <end position="152"/>
    </location>
</feature>
<dbReference type="Gene3D" id="3.40.80.10">
    <property type="entry name" value="Peptidoglycan recognition protein-like"/>
    <property type="match status" value="1"/>
</dbReference>
<evidence type="ECO:0000256" key="1">
    <source>
        <dbReference type="ARBA" id="ARBA00007553"/>
    </source>
</evidence>
<reference evidence="8" key="1">
    <citation type="submission" date="2024-06" db="EMBL/GenBank/DDBJ databases">
        <authorList>
            <person name="Liu X."/>
            <person name="Lenzi L."/>
            <person name="Haldenby T S."/>
            <person name="Uol C."/>
        </authorList>
    </citation>
    <scope>NUCLEOTIDE SEQUENCE</scope>
</reference>
<dbReference type="InterPro" id="IPR006619">
    <property type="entry name" value="PGRP_domain_met/bac"/>
</dbReference>
<dbReference type="PANTHER" id="PTHR11022:SF12">
    <property type="entry name" value="PEPTIDOGLYCAN RECOGNITION PROTEIN 3"/>
    <property type="match status" value="1"/>
</dbReference>
<evidence type="ECO:0000256" key="3">
    <source>
        <dbReference type="ARBA" id="ARBA00022729"/>
    </source>
</evidence>
<evidence type="ECO:0000256" key="2">
    <source>
        <dbReference type="ARBA" id="ARBA00022588"/>
    </source>
</evidence>
<dbReference type="SUPFAM" id="SSF55846">
    <property type="entry name" value="N-acetylmuramoyl-L-alanine amidase-like"/>
    <property type="match status" value="1"/>
</dbReference>
<comment type="similarity">
    <text evidence="1">Belongs to the N-acetylmuramoyl-L-alanine amidase 2 family.</text>
</comment>
<dbReference type="GO" id="GO:0008745">
    <property type="term" value="F:N-acetylmuramoyl-L-alanine amidase activity"/>
    <property type="evidence" value="ECO:0007669"/>
    <property type="project" value="InterPro"/>
</dbReference>
<dbReference type="GO" id="GO:0009253">
    <property type="term" value="P:peptidoglycan catabolic process"/>
    <property type="evidence" value="ECO:0007669"/>
    <property type="project" value="InterPro"/>
</dbReference>
<protein>
    <recommendedName>
        <fullName evidence="10">Peptidoglycan-recognition protein</fullName>
    </recommendedName>
</protein>
<dbReference type="Proteomes" id="UP001497525">
    <property type="component" value="Unassembled WGS sequence"/>
</dbReference>
<dbReference type="SMART" id="SM00701">
    <property type="entry name" value="PGRP"/>
    <property type="match status" value="1"/>
</dbReference>
<evidence type="ECO:0008006" key="10">
    <source>
        <dbReference type="Google" id="ProtNLM"/>
    </source>
</evidence>
<dbReference type="SMART" id="SM00644">
    <property type="entry name" value="Ami_2"/>
    <property type="match status" value="1"/>
</dbReference>
<dbReference type="GO" id="GO:0042834">
    <property type="term" value="F:peptidoglycan binding"/>
    <property type="evidence" value="ECO:0007669"/>
    <property type="project" value="InterPro"/>
</dbReference>
<dbReference type="InterPro" id="IPR017331">
    <property type="entry name" value="Peptidoglycan_recognition"/>
</dbReference>
<dbReference type="PIRSF" id="PIRSF037945">
    <property type="entry name" value="PGRPs"/>
    <property type="match status" value="1"/>
</dbReference>